<dbReference type="Proteomes" id="UP000245370">
    <property type="component" value="Unassembled WGS sequence"/>
</dbReference>
<name>A0A2U2XBF3_9FLAO</name>
<organism evidence="3 4">
    <name type="scientific">Brumimicrobium oceani</name>
    <dbReference type="NCBI Taxonomy" id="2100725"/>
    <lineage>
        <taxon>Bacteria</taxon>
        <taxon>Pseudomonadati</taxon>
        <taxon>Bacteroidota</taxon>
        <taxon>Flavobacteriia</taxon>
        <taxon>Flavobacteriales</taxon>
        <taxon>Crocinitomicaceae</taxon>
        <taxon>Brumimicrobium</taxon>
    </lineage>
</organism>
<feature type="domain" description="Secretion system C-terminal sorting" evidence="2">
    <location>
        <begin position="935"/>
        <end position="1003"/>
    </location>
</feature>
<dbReference type="AlphaFoldDB" id="A0A2U2XBF3"/>
<evidence type="ECO:0000313" key="3">
    <source>
        <dbReference type="EMBL" id="PWH85129.1"/>
    </source>
</evidence>
<dbReference type="Pfam" id="PF18962">
    <property type="entry name" value="Por_Secre_tail"/>
    <property type="match status" value="1"/>
</dbReference>
<reference evidence="3 4" key="1">
    <citation type="submission" date="2018-05" db="EMBL/GenBank/DDBJ databases">
        <title>Brumimicrobium oceani sp. nov., isolated from coastal sediment.</title>
        <authorList>
            <person name="Kou Y."/>
        </authorList>
    </citation>
    <scope>NUCLEOTIDE SEQUENCE [LARGE SCALE GENOMIC DNA]</scope>
    <source>
        <strain evidence="3 4">C305</strain>
    </source>
</reference>
<dbReference type="NCBIfam" id="TIGR04183">
    <property type="entry name" value="Por_Secre_tail"/>
    <property type="match status" value="1"/>
</dbReference>
<dbReference type="OrthoDB" id="9770043at2"/>
<comment type="caution">
    <text evidence="3">The sequence shown here is derived from an EMBL/GenBank/DDBJ whole genome shotgun (WGS) entry which is preliminary data.</text>
</comment>
<dbReference type="InterPro" id="IPR026444">
    <property type="entry name" value="Secre_tail"/>
</dbReference>
<evidence type="ECO:0000256" key="1">
    <source>
        <dbReference type="ARBA" id="ARBA00022729"/>
    </source>
</evidence>
<dbReference type="EMBL" id="QFRJ01000008">
    <property type="protein sequence ID" value="PWH85129.1"/>
    <property type="molecule type" value="Genomic_DNA"/>
</dbReference>
<evidence type="ECO:0000313" key="4">
    <source>
        <dbReference type="Proteomes" id="UP000245370"/>
    </source>
</evidence>
<dbReference type="RefSeq" id="WP_109359831.1">
    <property type="nucleotide sequence ID" value="NZ_QFRJ01000008.1"/>
</dbReference>
<gene>
    <name evidence="3" type="ORF">DIT68_10865</name>
</gene>
<protein>
    <recommendedName>
        <fullName evidence="2">Secretion system C-terminal sorting domain-containing protein</fullName>
    </recommendedName>
</protein>
<evidence type="ECO:0000259" key="2">
    <source>
        <dbReference type="Pfam" id="PF18962"/>
    </source>
</evidence>
<keyword evidence="4" id="KW-1185">Reference proteome</keyword>
<proteinExistence type="predicted"/>
<sequence length="1004" mass="112016">MKNSILLLGTFLVFILQLVNAQQHRSTLDGNSVSATIFDEGRLFHSPNTAMPGYEFPKGSGKHLIFSGGFWFGGTNQNGELKLAAQLYGDQREFYRGSLSSTGQYMDTAYIYNYESGIWTIKKSEVIYHIDNFDQNGYEMPEAILNWPGNGNLSIGVASQLAPYIDLNNNEIYEPHLGDYPCIKGDMASYQIMHDDGEHFSSGGERIGAEIHMMIYQIQSNNLLDSTTFIDLKLINRGQNSFDDFRAAIFIDADVGSYGDDYIGSDPSRNLMYAYNSNNNDVGFGSPNSYGVNPPAVGFVCLNRDIEYSGTIFRQDLSPIPNVLDMPAEYWLLMNGRWINGDEWTYGGNGFGGTTPTQHLFDGNPYLGTGWTELDNDGSGTPNPPGDKRMLMTTVEEFFNPGDTLVYNYAVIANRQGNYLENVQGVMNYTDSVQLYFDNNSASCIQQGTGIADIFEEVEENLKLNFEITRLDGEGNMSRAVTLHEWTEYEIVTQNAVDKIRYKRGKGPIEARLTDTINHALGHFVIKFHEYDDIDTANWTIYHYDTIGGILLDSANSNSGINLGNEQFFPQWGMAIRIEQINYYCGNLNSNCLEREMHAKPLEASLHFEDANLKWLTGVKNTNVNSPLNWIRSGSIFPQVNPPIIDSVFSPNCYSSNGSDPFNTYSKLADGIVSPSMLTRNNDCYFAPLVVPSSVVNDINIISIQKLQQPTVYQPSIDLVFTDDTSKWTRSPVIELNSFDVGSVNGGIAGFLRKSNSVDKQGNPDGSGTGMGWFPGYAIDVETGRRLNIAFGENSTLTNDNGDDMIWNPTERLFDNNGNYVLGGQHVIYVFGREELGMPIYDQGAFIHQKLSAETVVGFSDVFSNLSWVMQPLLAPGTQLNSTDVRLRIRINKEFKTKILSNQNEGRPMFSWNAVPYDEIWMSNKNETNEGNVSVFPNPAANQITIAWDEVKVDEIEITSYQGRVVRKILVEGVQGEKTIDISGFSSGVYFVNIGSVTKKLVVQ</sequence>
<keyword evidence="1" id="KW-0732">Signal</keyword>
<accession>A0A2U2XBF3</accession>
<reference evidence="3 4" key="2">
    <citation type="submission" date="2018-05" db="EMBL/GenBank/DDBJ databases">
        <authorList>
            <person name="Lanie J.A."/>
            <person name="Ng W.-L."/>
            <person name="Kazmierczak K.M."/>
            <person name="Andrzejewski T.M."/>
            <person name="Davidsen T.M."/>
            <person name="Wayne K.J."/>
            <person name="Tettelin H."/>
            <person name="Glass J.I."/>
            <person name="Rusch D."/>
            <person name="Podicherti R."/>
            <person name="Tsui H.-C.T."/>
            <person name="Winkler M.E."/>
        </authorList>
    </citation>
    <scope>NUCLEOTIDE SEQUENCE [LARGE SCALE GENOMIC DNA]</scope>
    <source>
        <strain evidence="3 4">C305</strain>
    </source>
</reference>